<proteinExistence type="predicted"/>
<dbReference type="GO" id="GO:0016787">
    <property type="term" value="F:hydrolase activity"/>
    <property type="evidence" value="ECO:0007669"/>
    <property type="project" value="InterPro"/>
</dbReference>
<keyword evidence="4" id="KW-1185">Reference proteome</keyword>
<evidence type="ECO:0000259" key="2">
    <source>
        <dbReference type="Pfam" id="PF12695"/>
    </source>
</evidence>
<sequence length="310" mass="31672">MAWLHAVLGLVAVVVAAWIWLTRAGVLLAGHPAYLVSVTVVGLAGLALLVLAVRGARGRAGRARAPGWLRVLGRVALALVTVLVVGALAWLRPFPASPEATGLMSGDAGVDVTDSAGRITLTPTGAAPDDGLIFQPGARVDPRAYLPLLTEVAAQGHLVVVVKQPFDIGFTALGAPEGIIEDHPDVSRWSLGGHSLGGVVASAYAQDYPAEVDGLVLWASYPLGDLSDRDDLAASTIFGSNDGLATPADIEASRPDLPPGTEVVEIPGGVHAFFGDYGEQPGDGTPGVTREAAQDQIVEASLALLAAAGS</sequence>
<organism evidence="3 4">
    <name type="scientific">Serinicoccus hydrothermalis</name>
    <dbReference type="NCBI Taxonomy" id="1758689"/>
    <lineage>
        <taxon>Bacteria</taxon>
        <taxon>Bacillati</taxon>
        <taxon>Actinomycetota</taxon>
        <taxon>Actinomycetes</taxon>
        <taxon>Micrococcales</taxon>
        <taxon>Ornithinimicrobiaceae</taxon>
        <taxon>Serinicoccus</taxon>
    </lineage>
</organism>
<feature type="transmembrane region" description="Helical" evidence="1">
    <location>
        <begin position="68"/>
        <end position="91"/>
    </location>
</feature>
<gene>
    <name evidence="3" type="ORF">SGUI_1854</name>
</gene>
<reference evidence="3 4" key="1">
    <citation type="submission" date="2016-03" db="EMBL/GenBank/DDBJ databases">
        <title>Shallow-sea hydrothermal system.</title>
        <authorList>
            <person name="Tang K."/>
        </authorList>
    </citation>
    <scope>NUCLEOTIDE SEQUENCE [LARGE SCALE GENOMIC DNA]</scope>
    <source>
        <strain evidence="3 4">JLT9</strain>
    </source>
</reference>
<dbReference type="EMBL" id="CP014989">
    <property type="protein sequence ID" value="ANS79250.1"/>
    <property type="molecule type" value="Genomic_DNA"/>
</dbReference>
<protein>
    <submittedName>
        <fullName evidence="3">Carboxymethylenebutenolidase-related protein</fullName>
    </submittedName>
</protein>
<dbReference type="Pfam" id="PF12695">
    <property type="entry name" value="Abhydrolase_5"/>
    <property type="match status" value="1"/>
</dbReference>
<dbReference type="PATRIC" id="fig|1758689.4.peg.1919"/>
<evidence type="ECO:0000256" key="1">
    <source>
        <dbReference type="SAM" id="Phobius"/>
    </source>
</evidence>
<accession>A0A1B1NCR7</accession>
<evidence type="ECO:0000313" key="3">
    <source>
        <dbReference type="EMBL" id="ANS79250.1"/>
    </source>
</evidence>
<dbReference type="SUPFAM" id="SSF53474">
    <property type="entry name" value="alpha/beta-Hydrolases"/>
    <property type="match status" value="1"/>
</dbReference>
<feature type="domain" description="Alpha/beta hydrolase fold-5" evidence="2">
    <location>
        <begin position="131"/>
        <end position="294"/>
    </location>
</feature>
<keyword evidence="1" id="KW-0812">Transmembrane</keyword>
<dbReference type="STRING" id="1758689.SGUI_1854"/>
<keyword evidence="1" id="KW-1133">Transmembrane helix</keyword>
<keyword evidence="1" id="KW-0472">Membrane</keyword>
<feature type="transmembrane region" description="Helical" evidence="1">
    <location>
        <begin position="34"/>
        <end position="56"/>
    </location>
</feature>
<dbReference type="InterPro" id="IPR029059">
    <property type="entry name" value="AB_hydrolase_5"/>
</dbReference>
<dbReference type="InterPro" id="IPR029058">
    <property type="entry name" value="AB_hydrolase_fold"/>
</dbReference>
<dbReference type="Gene3D" id="3.40.50.1820">
    <property type="entry name" value="alpha/beta hydrolase"/>
    <property type="match status" value="1"/>
</dbReference>
<dbReference type="Proteomes" id="UP000092482">
    <property type="component" value="Chromosome"/>
</dbReference>
<name>A0A1B1NCR7_9MICO</name>
<evidence type="ECO:0000313" key="4">
    <source>
        <dbReference type="Proteomes" id="UP000092482"/>
    </source>
</evidence>
<dbReference type="KEGG" id="serj:SGUI_1854"/>
<dbReference type="AlphaFoldDB" id="A0A1B1NCR7"/>